<evidence type="ECO:0000313" key="4">
    <source>
        <dbReference type="Proteomes" id="UP000316621"/>
    </source>
</evidence>
<reference evidence="3 4" key="1">
    <citation type="journal article" date="2018" name="Science">
        <title>The opium poppy genome and morphinan production.</title>
        <authorList>
            <person name="Guo L."/>
            <person name="Winzer T."/>
            <person name="Yang X."/>
            <person name="Li Y."/>
            <person name="Ning Z."/>
            <person name="He Z."/>
            <person name="Teodor R."/>
            <person name="Lu Y."/>
            <person name="Bowser T.A."/>
            <person name="Graham I.A."/>
            <person name="Ye K."/>
        </authorList>
    </citation>
    <scope>NUCLEOTIDE SEQUENCE [LARGE SCALE GENOMIC DNA]</scope>
    <source>
        <strain evidence="4">cv. HN1</strain>
        <tissue evidence="3">Leaves</tissue>
    </source>
</reference>
<dbReference type="Proteomes" id="UP000316621">
    <property type="component" value="Chromosome 2"/>
</dbReference>
<dbReference type="PROSITE" id="PS50011">
    <property type="entry name" value="PROTEIN_KINASE_DOM"/>
    <property type="match status" value="1"/>
</dbReference>
<protein>
    <recommendedName>
        <fullName evidence="5">Protein kinase domain-containing protein</fullName>
    </recommendedName>
</protein>
<dbReference type="OMA" id="HISMNAK"/>
<evidence type="ECO:0000259" key="2">
    <source>
        <dbReference type="PROSITE" id="PS51153"/>
    </source>
</evidence>
<dbReference type="PANTHER" id="PTHR48007:SF4">
    <property type="entry name" value="LEUCINE-RICH REPEAT RECEPTOR-LIKE PROTEIN KINASE PXC1"/>
    <property type="match status" value="1"/>
</dbReference>
<proteinExistence type="predicted"/>
<evidence type="ECO:0000259" key="1">
    <source>
        <dbReference type="PROSITE" id="PS50011"/>
    </source>
</evidence>
<dbReference type="GO" id="GO:0004672">
    <property type="term" value="F:protein kinase activity"/>
    <property type="evidence" value="ECO:0007669"/>
    <property type="project" value="InterPro"/>
</dbReference>
<feature type="domain" description="RPW8" evidence="2">
    <location>
        <begin position="1"/>
        <end position="146"/>
    </location>
</feature>
<dbReference type="Gramene" id="RZC50100">
    <property type="protein sequence ID" value="RZC50100"/>
    <property type="gene ID" value="C5167_018522"/>
</dbReference>
<dbReference type="SUPFAM" id="SSF56112">
    <property type="entry name" value="Protein kinase-like (PK-like)"/>
    <property type="match status" value="1"/>
</dbReference>
<dbReference type="PROSITE" id="PS51153">
    <property type="entry name" value="RPW8"/>
    <property type="match status" value="1"/>
</dbReference>
<accession>A0A4Y7IQM1</accession>
<keyword evidence="4" id="KW-1185">Reference proteome</keyword>
<dbReference type="InterPro" id="IPR008808">
    <property type="entry name" value="Powdery_mildew-R_dom"/>
</dbReference>
<name>A0A4Y7IQM1_PAPSO</name>
<evidence type="ECO:0008006" key="5">
    <source>
        <dbReference type="Google" id="ProtNLM"/>
    </source>
</evidence>
<dbReference type="EMBL" id="CM010716">
    <property type="protein sequence ID" value="RZC50100.1"/>
    <property type="molecule type" value="Genomic_DNA"/>
</dbReference>
<gene>
    <name evidence="3" type="ORF">C5167_018522</name>
</gene>
<dbReference type="Gene3D" id="1.10.510.10">
    <property type="entry name" value="Transferase(Phosphotransferase) domain 1"/>
    <property type="match status" value="1"/>
</dbReference>
<dbReference type="OrthoDB" id="1097453at2759"/>
<dbReference type="GO" id="GO:0005524">
    <property type="term" value="F:ATP binding"/>
    <property type="evidence" value="ECO:0007669"/>
    <property type="project" value="InterPro"/>
</dbReference>
<dbReference type="InterPro" id="IPR046959">
    <property type="entry name" value="PRK1-6/SRF4-like"/>
</dbReference>
<dbReference type="Pfam" id="PF05659">
    <property type="entry name" value="RPW8"/>
    <property type="match status" value="1"/>
</dbReference>
<sequence length="517" mass="59221">MAELGGAVLGAVVSELLKAVLREKDNAMSFRPYLERLNSTLEKVIPKVEEIQRINQDDKPEVKKLRMILSEGINLVDKCSTVQSWNYYLKNKYSRLLHELDNNLIRFFQLDVQTAIWCDVGQILDKMNDMNQKIDQLTAERGCSSSYNTGVEISTSMGGVGKPNLSQGLDLKDSRKFRRSKKIRNTNMSSAAPYDDLIVPKFRDDDSVETSTEYAGGIGRSSLPQELNLKALNKVGVIQLEHRTLYESVQLVSVRFLQVFQPRGVVDDGFNRVKKEHQRHMELVERVSHENVAPLRAYYCSFGALKQRYLTLVYDYNEKDSVFEMLHGKKQVPFPWDARLRVAIGVARGIAIIHTQDCGNFYHGDLISQHISMNAKGYGCISDLGRCTSGYAYAAKCCQQSDIYHYGVLLLELVTGNIPGFFFQNSEVHSNLVNEFNKYFTSSTDQLVRKVRYFARRKQWKSEETFNFQVLDCELLKHYEKFGGQMIQMLRIALDCVSDMVPKTDHVLKMVEDIRLF</sequence>
<evidence type="ECO:0000313" key="3">
    <source>
        <dbReference type="EMBL" id="RZC50100.1"/>
    </source>
</evidence>
<dbReference type="InterPro" id="IPR011009">
    <property type="entry name" value="Kinase-like_dom_sf"/>
</dbReference>
<dbReference type="PANTHER" id="PTHR48007">
    <property type="entry name" value="LEUCINE-RICH REPEAT RECEPTOR-LIKE PROTEIN KINASE PXC1"/>
    <property type="match status" value="1"/>
</dbReference>
<feature type="domain" description="Protein kinase" evidence="1">
    <location>
        <begin position="212"/>
        <end position="471"/>
    </location>
</feature>
<dbReference type="AlphaFoldDB" id="A0A4Y7IQM1"/>
<dbReference type="InterPro" id="IPR000719">
    <property type="entry name" value="Prot_kinase_dom"/>
</dbReference>
<organism evidence="3 4">
    <name type="scientific">Papaver somniferum</name>
    <name type="common">Opium poppy</name>
    <dbReference type="NCBI Taxonomy" id="3469"/>
    <lineage>
        <taxon>Eukaryota</taxon>
        <taxon>Viridiplantae</taxon>
        <taxon>Streptophyta</taxon>
        <taxon>Embryophyta</taxon>
        <taxon>Tracheophyta</taxon>
        <taxon>Spermatophyta</taxon>
        <taxon>Magnoliopsida</taxon>
        <taxon>Ranunculales</taxon>
        <taxon>Papaveraceae</taxon>
        <taxon>Papaveroideae</taxon>
        <taxon>Papaver</taxon>
    </lineage>
</organism>